<dbReference type="VEuPathDB" id="FungiDB:SPBR_05535"/>
<dbReference type="RefSeq" id="XP_040622032.1">
    <property type="nucleotide sequence ID" value="XM_040763798.1"/>
</dbReference>
<organism evidence="3 4">
    <name type="scientific">Sporothrix brasiliensis 5110</name>
    <dbReference type="NCBI Taxonomy" id="1398154"/>
    <lineage>
        <taxon>Eukaryota</taxon>
        <taxon>Fungi</taxon>
        <taxon>Dikarya</taxon>
        <taxon>Ascomycota</taxon>
        <taxon>Pezizomycotina</taxon>
        <taxon>Sordariomycetes</taxon>
        <taxon>Sordariomycetidae</taxon>
        <taxon>Ophiostomatales</taxon>
        <taxon>Ophiostomataceae</taxon>
        <taxon>Sporothrix</taxon>
    </lineage>
</organism>
<reference evidence="3 4" key="1">
    <citation type="journal article" date="2014" name="BMC Genomics">
        <title>Comparative genomics of the major fungal agents of human and animal Sporotrichosis: Sporothrix schenckii and Sporothrix brasiliensis.</title>
        <authorList>
            <person name="Teixeira M.M."/>
            <person name="de Almeida L.G."/>
            <person name="Kubitschek-Barreira P."/>
            <person name="Alves F.L."/>
            <person name="Kioshima E.S."/>
            <person name="Abadio A.K."/>
            <person name="Fernandes L."/>
            <person name="Derengowski L.S."/>
            <person name="Ferreira K.S."/>
            <person name="Souza R.C."/>
            <person name="Ruiz J.C."/>
            <person name="de Andrade N.C."/>
            <person name="Paes H.C."/>
            <person name="Nicola A.M."/>
            <person name="Albuquerque P."/>
            <person name="Gerber A.L."/>
            <person name="Martins V.P."/>
            <person name="Peconick L.D."/>
            <person name="Neto A.V."/>
            <person name="Chaucanez C.B."/>
            <person name="Silva P.A."/>
            <person name="Cunha O.L."/>
            <person name="de Oliveira F.F."/>
            <person name="dos Santos T.C."/>
            <person name="Barros A.L."/>
            <person name="Soares M.A."/>
            <person name="de Oliveira L.M."/>
            <person name="Marini M.M."/>
            <person name="Villalobos-Duno H."/>
            <person name="Cunha M.M."/>
            <person name="de Hoog S."/>
            <person name="da Silveira J.F."/>
            <person name="Henrissat B."/>
            <person name="Nino-Vega G.A."/>
            <person name="Cisalpino P.S."/>
            <person name="Mora-Montes H.M."/>
            <person name="Almeida S.R."/>
            <person name="Stajich J.E."/>
            <person name="Lopes-Bezerra L.M."/>
            <person name="Vasconcelos A.T."/>
            <person name="Felipe M.S."/>
        </authorList>
    </citation>
    <scope>NUCLEOTIDE SEQUENCE [LARGE SCALE GENOMIC DNA]</scope>
    <source>
        <strain evidence="3 4">5110</strain>
    </source>
</reference>
<keyword evidence="4" id="KW-1185">Reference proteome</keyword>
<keyword evidence="2" id="KW-1133">Transmembrane helix</keyword>
<accession>A0A0C2JAU9</accession>
<name>A0A0C2JAU9_9PEZI</name>
<feature type="transmembrane region" description="Helical" evidence="2">
    <location>
        <begin position="621"/>
        <end position="641"/>
    </location>
</feature>
<evidence type="ECO:0000313" key="4">
    <source>
        <dbReference type="Proteomes" id="UP000031575"/>
    </source>
</evidence>
<feature type="transmembrane region" description="Helical" evidence="2">
    <location>
        <begin position="81"/>
        <end position="100"/>
    </location>
</feature>
<evidence type="ECO:0000256" key="2">
    <source>
        <dbReference type="SAM" id="Phobius"/>
    </source>
</evidence>
<protein>
    <submittedName>
        <fullName evidence="3">Uncharacterized protein</fullName>
    </submittedName>
</protein>
<feature type="transmembrane region" description="Helical" evidence="2">
    <location>
        <begin position="106"/>
        <end position="127"/>
    </location>
</feature>
<proteinExistence type="predicted"/>
<dbReference type="HOGENOM" id="CLU_327938_0_0_1"/>
<keyword evidence="2" id="KW-0812">Transmembrane</keyword>
<comment type="caution">
    <text evidence="3">The sequence shown here is derived from an EMBL/GenBank/DDBJ whole genome shotgun (WGS) entry which is preliminary data.</text>
</comment>
<evidence type="ECO:0000313" key="3">
    <source>
        <dbReference type="EMBL" id="KIH94022.1"/>
    </source>
</evidence>
<sequence length="877" mass="92463">MEALAAAGSALLGDRAAVEQAQQHRHQVSTVLRQDAIGAVLIVVELLLVLDNAVLAPSEKGFEGKTLDFNIAVGQQLEKSIVGLFVLVEHLGVAAEFAIGGLGVNIGMHVVGIVHLFVVCAVLLVLFLRDGIILSIAVLFLFVVVFRGRVDARAHVLGPRQEVWHQLAGPLLGHTWQCGKDLEGLAALIACIGWDSLLLGLERLKHNSRGVRDDRLGLLRQVIELFQLEALKVGRRGARRSALSGTMVVVGAAAALGLAVPVKGERSNGLLAGLVGLGDLLHGFDGVVPDWRKGHRQHAKEEGRDGSLDPGAGRDVGVDLGQFAQVGGDVADVVRSESNVLGGQVGRGVAVTNALKDLKRDQAQRGLKEACPTGKARRSRPQQWPQTGIRLSSQGLGHAQAVVAPRGRVLAINTTLGERRGLELLKLAHNAVLPRLGQTQALAVDGEGTDVDHIGQDGAEDVLVAVMRPRQAGDADSSAVSGVDGGHCDSGATAMASSVSARAGTRAVQSWILAPPRTPARIPNRRMKMDSLHGPAAATTVAFFDFAAASTFFVSDAASAKMASTTGRRASWFAWWMMLVRTPQHTSLQGVPRAACCGSSSFSGTARIMPTNNSAEDSRSVILVLTFLLLCLVWLAAASVARSKSSRMWLTINGIAESRRDGFAVMRTRKLRASAVNRAMCPGTRGKDGAGVEAASEGVDEEVIIVPCHVDQQSKGASIVAASDKAAAQVVRERGQQVEEGLQSLAAVVLALASTNGRREVVHDAVLKVQNLGEAIAEGRHRAAEGREAAREVEVGPSLEAVAEVGGGRGQVASGVGVEVMAADLVERIERMQLSNFAAEGLPAMVLLVLLAGRLFCPLRLRDAARRFGRHGGRCGR</sequence>
<dbReference type="Proteomes" id="UP000031575">
    <property type="component" value="Unassembled WGS sequence"/>
</dbReference>
<feature type="region of interest" description="Disordered" evidence="1">
    <location>
        <begin position="293"/>
        <end position="312"/>
    </location>
</feature>
<dbReference type="AlphaFoldDB" id="A0A0C2JAU9"/>
<gene>
    <name evidence="3" type="ORF">SPBR_05535</name>
</gene>
<keyword evidence="2" id="KW-0472">Membrane</keyword>
<feature type="transmembrane region" description="Helical" evidence="2">
    <location>
        <begin position="132"/>
        <end position="150"/>
    </location>
</feature>
<dbReference type="EMBL" id="AWTV01000004">
    <property type="protein sequence ID" value="KIH94022.1"/>
    <property type="molecule type" value="Genomic_DNA"/>
</dbReference>
<evidence type="ECO:0000256" key="1">
    <source>
        <dbReference type="SAM" id="MobiDB-lite"/>
    </source>
</evidence>
<feature type="region of interest" description="Disordered" evidence="1">
    <location>
        <begin position="364"/>
        <end position="386"/>
    </location>
</feature>
<dbReference type="GeneID" id="63678719"/>